<keyword evidence="1" id="KW-0472">Membrane</keyword>
<feature type="transmembrane region" description="Helical" evidence="1">
    <location>
        <begin position="107"/>
        <end position="129"/>
    </location>
</feature>
<dbReference type="PhylomeDB" id="K6VJT7"/>
<keyword evidence="3" id="KW-1185">Reference proteome</keyword>
<evidence type="ECO:0000313" key="3">
    <source>
        <dbReference type="Proteomes" id="UP000006319"/>
    </source>
</evidence>
<dbReference type="AlphaFoldDB" id="K6VJT7"/>
<dbReference type="RefSeq" id="XP_004227905.1">
    <property type="nucleotide sequence ID" value="XM_004227857.1"/>
</dbReference>
<evidence type="ECO:0000256" key="1">
    <source>
        <dbReference type="SAM" id="Phobius"/>
    </source>
</evidence>
<dbReference type="KEGG" id="pcy:PCYB_004360"/>
<dbReference type="Pfam" id="PF05795">
    <property type="entry name" value="Plasmodium_Vir"/>
    <property type="match status" value="1"/>
</dbReference>
<proteinExistence type="predicted"/>
<dbReference type="OrthoDB" id="389260at2759"/>
<sequence>MKTSSEKTLEEAAKAVALHEIHEEALFSELIESSDFDQFCNGIDNTLSSKSRKDKYLCIKLVRPLEKLSISGYSERNNYCNYIRYWLYEQISEIHTNKSAKIADVHMMISVPIILMRYISFAFQILYFLI</sequence>
<dbReference type="EMBL" id="DF157597">
    <property type="protein sequence ID" value="GAB69687.1"/>
    <property type="molecule type" value="Genomic_DNA"/>
</dbReference>
<gene>
    <name evidence="2" type="ORF">PCYB_004360</name>
</gene>
<name>K6VJT7_PLACD</name>
<protein>
    <submittedName>
        <fullName evidence="2">CYIR protein</fullName>
    </submittedName>
</protein>
<reference evidence="2 3" key="1">
    <citation type="journal article" date="2012" name="Nat. Genet.">
        <title>Plasmodium cynomolgi genome sequences provide insight into Plasmodium vivax and the monkey malaria clade.</title>
        <authorList>
            <person name="Tachibana S."/>
            <person name="Sullivan S.A."/>
            <person name="Kawai S."/>
            <person name="Nakamura S."/>
            <person name="Kim H.R."/>
            <person name="Goto N."/>
            <person name="Arisue N."/>
            <person name="Palacpac N.M.Q."/>
            <person name="Honma H."/>
            <person name="Yagi M."/>
            <person name="Tougan T."/>
            <person name="Katakai Y."/>
            <person name="Kaneko O."/>
            <person name="Mita T."/>
            <person name="Kita K."/>
            <person name="Yasutomi Y."/>
            <person name="Sutton P.L."/>
            <person name="Shakhbatyan R."/>
            <person name="Horii T."/>
            <person name="Yasunaga T."/>
            <person name="Barnwell J.W."/>
            <person name="Escalante A.A."/>
            <person name="Carlton J.M."/>
            <person name="Tanabe K."/>
        </authorList>
    </citation>
    <scope>NUCLEOTIDE SEQUENCE [LARGE SCALE GENOMIC DNA]</scope>
    <source>
        <strain evidence="2 3">B</strain>
    </source>
</reference>
<keyword evidence="1" id="KW-1133">Transmembrane helix</keyword>
<organism evidence="2 3">
    <name type="scientific">Plasmodium cynomolgi (strain B)</name>
    <dbReference type="NCBI Taxonomy" id="1120755"/>
    <lineage>
        <taxon>Eukaryota</taxon>
        <taxon>Sar</taxon>
        <taxon>Alveolata</taxon>
        <taxon>Apicomplexa</taxon>
        <taxon>Aconoidasida</taxon>
        <taxon>Haemosporida</taxon>
        <taxon>Plasmodiidae</taxon>
        <taxon>Plasmodium</taxon>
        <taxon>Plasmodium (Plasmodium)</taxon>
    </lineage>
</organism>
<accession>K6VJT7</accession>
<dbReference type="InterPro" id="IPR008780">
    <property type="entry name" value="Plasmodium_Vir"/>
</dbReference>
<keyword evidence="1" id="KW-0812">Transmembrane</keyword>
<dbReference type="Proteomes" id="UP000006319">
    <property type="component" value="Unassembled WGS sequence"/>
</dbReference>
<dbReference type="VEuPathDB" id="PlasmoDB:PCYB_004360"/>
<dbReference type="GeneID" id="14696229"/>
<evidence type="ECO:0000313" key="2">
    <source>
        <dbReference type="EMBL" id="GAB69687.1"/>
    </source>
</evidence>